<accession>A0A7Z7J296</accession>
<gene>
    <name evidence="1" type="ORF">XFF6991_410018</name>
</gene>
<reference evidence="1 2" key="1">
    <citation type="submission" date="2017-10" db="EMBL/GenBank/DDBJ databases">
        <authorList>
            <person name="Regsiter A."/>
            <person name="William W."/>
        </authorList>
    </citation>
    <scope>NUCLEOTIDE SEQUENCE [LARGE SCALE GENOMIC DNA]</scope>
    <source>
        <strain evidence="1 2">CFBP6991</strain>
    </source>
</reference>
<organism evidence="1 2">
    <name type="scientific">Xanthomonas campestris pv. phaseoli</name>
    <dbReference type="NCBI Taxonomy" id="317013"/>
    <lineage>
        <taxon>Bacteria</taxon>
        <taxon>Pseudomonadati</taxon>
        <taxon>Pseudomonadota</taxon>
        <taxon>Gammaproteobacteria</taxon>
        <taxon>Lysobacterales</taxon>
        <taxon>Lysobacteraceae</taxon>
        <taxon>Xanthomonas</taxon>
    </lineage>
</organism>
<proteinExistence type="predicted"/>
<dbReference type="AlphaFoldDB" id="A0A7Z7J296"/>
<protein>
    <submittedName>
        <fullName evidence="1">Uncharacterized protein</fullName>
    </submittedName>
</protein>
<sequence>MAKLLRRHINLTNYISFGNLKARS</sequence>
<evidence type="ECO:0000313" key="1">
    <source>
        <dbReference type="EMBL" id="SOO24778.1"/>
    </source>
</evidence>
<dbReference type="Proteomes" id="UP000234345">
    <property type="component" value="Unassembled WGS sequence"/>
</dbReference>
<comment type="caution">
    <text evidence="1">The sequence shown here is derived from an EMBL/GenBank/DDBJ whole genome shotgun (WGS) entry which is preliminary data.</text>
</comment>
<dbReference type="EMBL" id="OCZC01000068">
    <property type="protein sequence ID" value="SOO24778.1"/>
    <property type="molecule type" value="Genomic_DNA"/>
</dbReference>
<name>A0A7Z7J296_XANCH</name>
<evidence type="ECO:0000313" key="2">
    <source>
        <dbReference type="Proteomes" id="UP000234345"/>
    </source>
</evidence>